<keyword evidence="7" id="KW-1185">Reference proteome</keyword>
<evidence type="ECO:0000256" key="2">
    <source>
        <dbReference type="ARBA" id="ARBA00022692"/>
    </source>
</evidence>
<proteinExistence type="predicted"/>
<dbReference type="GO" id="GO:0015179">
    <property type="term" value="F:L-amino acid transmembrane transporter activity"/>
    <property type="evidence" value="ECO:0007669"/>
    <property type="project" value="TreeGrafter"/>
</dbReference>
<keyword evidence="2 5" id="KW-0812">Transmembrane</keyword>
<comment type="subcellular location">
    <subcellularLocation>
        <location evidence="1">Membrane</location>
        <topology evidence="1">Multi-pass membrane protein</topology>
    </subcellularLocation>
</comment>
<protein>
    <recommendedName>
        <fullName evidence="8">Amino acid transporter</fullName>
    </recommendedName>
</protein>
<keyword evidence="4 5" id="KW-0472">Membrane</keyword>
<dbReference type="Proteomes" id="UP000821866">
    <property type="component" value="Chromosome 3"/>
</dbReference>
<dbReference type="EMBL" id="JABSTU010000005">
    <property type="protein sequence ID" value="KAH8032341.1"/>
    <property type="molecule type" value="Genomic_DNA"/>
</dbReference>
<feature type="transmembrane region" description="Helical" evidence="5">
    <location>
        <begin position="134"/>
        <end position="155"/>
    </location>
</feature>
<reference evidence="6" key="2">
    <citation type="submission" date="2021-09" db="EMBL/GenBank/DDBJ databases">
        <authorList>
            <person name="Jia N."/>
            <person name="Wang J."/>
            <person name="Shi W."/>
            <person name="Du L."/>
            <person name="Sun Y."/>
            <person name="Zhan W."/>
            <person name="Jiang J."/>
            <person name="Wang Q."/>
            <person name="Zhang B."/>
            <person name="Ji P."/>
            <person name="Sakyi L.B."/>
            <person name="Cui X."/>
            <person name="Yuan T."/>
            <person name="Jiang B."/>
            <person name="Yang W."/>
            <person name="Lam T.T.-Y."/>
            <person name="Chang Q."/>
            <person name="Ding S."/>
            <person name="Wang X."/>
            <person name="Zhu J."/>
            <person name="Ruan X."/>
            <person name="Zhao L."/>
            <person name="Wei J."/>
            <person name="Que T."/>
            <person name="Du C."/>
            <person name="Cheng J."/>
            <person name="Dai P."/>
            <person name="Han X."/>
            <person name="Huang E."/>
            <person name="Gao Y."/>
            <person name="Liu J."/>
            <person name="Shao H."/>
            <person name="Ye R."/>
            <person name="Li L."/>
            <person name="Wei W."/>
            <person name="Wang X."/>
            <person name="Wang C."/>
            <person name="Huo Q."/>
            <person name="Li W."/>
            <person name="Guo W."/>
            <person name="Chen H."/>
            <person name="Chen S."/>
            <person name="Zhou L."/>
            <person name="Zhou L."/>
            <person name="Ni X."/>
            <person name="Tian J."/>
            <person name="Zhou Y."/>
            <person name="Sheng Y."/>
            <person name="Liu T."/>
            <person name="Pan Y."/>
            <person name="Xia L."/>
            <person name="Li J."/>
            <person name="Zhao F."/>
            <person name="Cao W."/>
        </authorList>
    </citation>
    <scope>NUCLEOTIDE SEQUENCE</scope>
    <source>
        <strain evidence="6">Rmic-2018</strain>
        <tissue evidence="6">Larvae</tissue>
    </source>
</reference>
<dbReference type="Gene3D" id="1.20.1740.10">
    <property type="entry name" value="Amino acid/polyamine transporter I"/>
    <property type="match status" value="1"/>
</dbReference>
<accession>A0A9J6EE37</accession>
<organism evidence="6 7">
    <name type="scientific">Rhipicephalus microplus</name>
    <name type="common">Cattle tick</name>
    <name type="synonym">Boophilus microplus</name>
    <dbReference type="NCBI Taxonomy" id="6941"/>
    <lineage>
        <taxon>Eukaryota</taxon>
        <taxon>Metazoa</taxon>
        <taxon>Ecdysozoa</taxon>
        <taxon>Arthropoda</taxon>
        <taxon>Chelicerata</taxon>
        <taxon>Arachnida</taxon>
        <taxon>Acari</taxon>
        <taxon>Parasitiformes</taxon>
        <taxon>Ixodida</taxon>
        <taxon>Ixodoidea</taxon>
        <taxon>Ixodidae</taxon>
        <taxon>Rhipicephalinae</taxon>
        <taxon>Rhipicephalus</taxon>
        <taxon>Boophilus</taxon>
    </lineage>
</organism>
<evidence type="ECO:0000256" key="3">
    <source>
        <dbReference type="ARBA" id="ARBA00022989"/>
    </source>
</evidence>
<evidence type="ECO:0000256" key="4">
    <source>
        <dbReference type="ARBA" id="ARBA00023136"/>
    </source>
</evidence>
<dbReference type="AlphaFoldDB" id="A0A9J6EE37"/>
<evidence type="ECO:0008006" key="8">
    <source>
        <dbReference type="Google" id="ProtNLM"/>
    </source>
</evidence>
<feature type="transmembrane region" description="Helical" evidence="5">
    <location>
        <begin position="196"/>
        <end position="216"/>
    </location>
</feature>
<dbReference type="InterPro" id="IPR050598">
    <property type="entry name" value="AminoAcid_Transporter"/>
</dbReference>
<keyword evidence="3 5" id="KW-1133">Transmembrane helix</keyword>
<reference evidence="6" key="1">
    <citation type="journal article" date="2020" name="Cell">
        <title>Large-Scale Comparative Analyses of Tick Genomes Elucidate Their Genetic Diversity and Vector Capacities.</title>
        <authorList>
            <consortium name="Tick Genome and Microbiome Consortium (TIGMIC)"/>
            <person name="Jia N."/>
            <person name="Wang J."/>
            <person name="Shi W."/>
            <person name="Du L."/>
            <person name="Sun Y."/>
            <person name="Zhan W."/>
            <person name="Jiang J.F."/>
            <person name="Wang Q."/>
            <person name="Zhang B."/>
            <person name="Ji P."/>
            <person name="Bell-Sakyi L."/>
            <person name="Cui X.M."/>
            <person name="Yuan T.T."/>
            <person name="Jiang B.G."/>
            <person name="Yang W.F."/>
            <person name="Lam T.T."/>
            <person name="Chang Q.C."/>
            <person name="Ding S.J."/>
            <person name="Wang X.J."/>
            <person name="Zhu J.G."/>
            <person name="Ruan X.D."/>
            <person name="Zhao L."/>
            <person name="Wei J.T."/>
            <person name="Ye R.Z."/>
            <person name="Que T.C."/>
            <person name="Du C.H."/>
            <person name="Zhou Y.H."/>
            <person name="Cheng J.X."/>
            <person name="Dai P.F."/>
            <person name="Guo W.B."/>
            <person name="Han X.H."/>
            <person name="Huang E.J."/>
            <person name="Li L.F."/>
            <person name="Wei W."/>
            <person name="Gao Y.C."/>
            <person name="Liu J.Z."/>
            <person name="Shao H.Z."/>
            <person name="Wang X."/>
            <person name="Wang C.C."/>
            <person name="Yang T.C."/>
            <person name="Huo Q.B."/>
            <person name="Li W."/>
            <person name="Chen H.Y."/>
            <person name="Chen S.E."/>
            <person name="Zhou L.G."/>
            <person name="Ni X.B."/>
            <person name="Tian J.H."/>
            <person name="Sheng Y."/>
            <person name="Liu T."/>
            <person name="Pan Y.S."/>
            <person name="Xia L.Y."/>
            <person name="Li J."/>
            <person name="Zhao F."/>
            <person name="Cao W.C."/>
        </authorList>
    </citation>
    <scope>NUCLEOTIDE SEQUENCE</scope>
    <source>
        <strain evidence="6">Rmic-2018</strain>
    </source>
</reference>
<dbReference type="PANTHER" id="PTHR11785">
    <property type="entry name" value="AMINO ACID TRANSPORTER"/>
    <property type="match status" value="1"/>
</dbReference>
<feature type="transmembrane region" description="Helical" evidence="5">
    <location>
        <begin position="64"/>
        <end position="89"/>
    </location>
</feature>
<evidence type="ECO:0000313" key="6">
    <source>
        <dbReference type="EMBL" id="KAH8032341.1"/>
    </source>
</evidence>
<feature type="transmembrane region" description="Helical" evidence="5">
    <location>
        <begin position="15"/>
        <end position="37"/>
    </location>
</feature>
<gene>
    <name evidence="6" type="ORF">HPB51_024118</name>
</gene>
<comment type="caution">
    <text evidence="6">The sequence shown here is derived from an EMBL/GenBank/DDBJ whole genome shotgun (WGS) entry which is preliminary data.</text>
</comment>
<evidence type="ECO:0000313" key="7">
    <source>
        <dbReference type="Proteomes" id="UP000821866"/>
    </source>
</evidence>
<evidence type="ECO:0000256" key="5">
    <source>
        <dbReference type="SAM" id="Phobius"/>
    </source>
</evidence>
<dbReference type="GO" id="GO:0016020">
    <property type="term" value="C:membrane"/>
    <property type="evidence" value="ECO:0007669"/>
    <property type="project" value="UniProtKB-SubCell"/>
</dbReference>
<sequence length="246" mass="26577">MAEEMSDPCRTIPRALLGGLSLITALHVLTNMAYFIVLDPGRLTETEATAAAFARATWGTTGHILVPLIVCVCTFGTMSSSCFTNTRLCMAAARNKHLPEIFALISVKTSLPVISIGCRTCVALVFIATGSMAFLAKGFMAVVSVMNLMTILAMFQLRRTLIGKSRAIKVPTFLIFANLAILLTLVVAPFLSRSMVTSYLATGGTMLMGIPAYFFFSALGRSRVGTAAFHFVQKLFHCVLCAPFKR</sequence>
<dbReference type="VEuPathDB" id="VectorBase:LOC119164494"/>
<dbReference type="Pfam" id="PF13520">
    <property type="entry name" value="AA_permease_2"/>
    <property type="match status" value="1"/>
</dbReference>
<dbReference type="PANTHER" id="PTHR11785:SF516">
    <property type="entry name" value="AMINO ACID PERMEASE_ SLC12A DOMAIN-CONTAINING PROTEIN"/>
    <property type="match status" value="1"/>
</dbReference>
<feature type="transmembrane region" description="Helical" evidence="5">
    <location>
        <begin position="101"/>
        <end position="128"/>
    </location>
</feature>
<dbReference type="InterPro" id="IPR002293">
    <property type="entry name" value="AA/rel_permease1"/>
</dbReference>
<feature type="transmembrane region" description="Helical" evidence="5">
    <location>
        <begin position="167"/>
        <end position="190"/>
    </location>
</feature>
<evidence type="ECO:0000256" key="1">
    <source>
        <dbReference type="ARBA" id="ARBA00004141"/>
    </source>
</evidence>
<name>A0A9J6EE37_RHIMP</name>